<sequence length="525" mass="58281">MSDKKQIDRLFQEKFKDFEVHPDDQVWNRISESLPKKKKKRKVLPLWWQIAGVAAAIVLLFTVGITIFNSEDGSDEQLPVVNSEVKYKNKSSDYDNANENQAAEYLKNNNSSNNVVVETDSIDDLKIKSNEVGNSIITQFPKANRKSKSSQSTVIANQSTNKQKPLSNNKTNDLIKITSENKANRTVANSTDNVSIPTSKDGLKTNGELKSVIATSVKDNSTAVTETHSEKVNDTKNKNNTNTDLNSIESAQTNETMPEEFNTLTIEEAIAEQTNTTNEKEKVNERDRWSISPNVAPVYFSSLGQGSPINEQFNNNAKGGDVNMSYGIAGSYAISNRLKIRAGINRVNLNQTTADVFAFVGAQSSANGVMARMPNVDYKSNVASIALMSSEMMNRNSSPELFNTKIAGNLEQRFGFLEVPLELEYRLLDKKFGVNLVGGFSTFFLNENEIYADVNGSSTLIGEANNINSTSFSANLGLGVDYNLTQQWNINLEPMFKYQLNTFNNTSGDFRPFFIGVYTGLSFKF</sequence>
<dbReference type="InterPro" id="IPR011250">
    <property type="entry name" value="OMP/PagP_B-barrel"/>
</dbReference>
<dbReference type="EMBL" id="NGJN01000001">
    <property type="protein sequence ID" value="OZV70772.1"/>
    <property type="molecule type" value="Genomic_DNA"/>
</dbReference>
<feature type="region of interest" description="Disordered" evidence="1">
    <location>
        <begin position="142"/>
        <end position="169"/>
    </location>
</feature>
<evidence type="ECO:0000313" key="4">
    <source>
        <dbReference type="Proteomes" id="UP000216840"/>
    </source>
</evidence>
<evidence type="ECO:0000256" key="1">
    <source>
        <dbReference type="SAM" id="MobiDB-lite"/>
    </source>
</evidence>
<dbReference type="SUPFAM" id="SSF56925">
    <property type="entry name" value="OMPA-like"/>
    <property type="match status" value="1"/>
</dbReference>
<feature type="transmembrane region" description="Helical" evidence="2">
    <location>
        <begin position="46"/>
        <end position="68"/>
    </location>
</feature>
<dbReference type="Proteomes" id="UP000216840">
    <property type="component" value="Unassembled WGS sequence"/>
</dbReference>
<comment type="caution">
    <text evidence="3">The sequence shown here is derived from an EMBL/GenBank/DDBJ whole genome shotgun (WGS) entry which is preliminary data.</text>
</comment>
<evidence type="ECO:0000256" key="2">
    <source>
        <dbReference type="SAM" id="Phobius"/>
    </source>
</evidence>
<evidence type="ECO:0008006" key="5">
    <source>
        <dbReference type="Google" id="ProtNLM"/>
    </source>
</evidence>
<keyword evidence="4" id="KW-1185">Reference proteome</keyword>
<feature type="compositionally biased region" description="Polar residues" evidence="1">
    <location>
        <begin position="149"/>
        <end position="169"/>
    </location>
</feature>
<organism evidence="3 4">
    <name type="scientific">Winogradskyella aurantia</name>
    <dbReference type="NCBI Taxonomy" id="1915063"/>
    <lineage>
        <taxon>Bacteria</taxon>
        <taxon>Pseudomonadati</taxon>
        <taxon>Bacteroidota</taxon>
        <taxon>Flavobacteriia</taxon>
        <taxon>Flavobacteriales</taxon>
        <taxon>Flavobacteriaceae</taxon>
        <taxon>Winogradskyella</taxon>
    </lineage>
</organism>
<dbReference type="OrthoDB" id="1113942at2"/>
<keyword evidence="2" id="KW-1133">Transmembrane helix</keyword>
<dbReference type="RefSeq" id="WP_094966847.1">
    <property type="nucleotide sequence ID" value="NZ_NGJN01000001.1"/>
</dbReference>
<accession>A0A265UZW9</accession>
<keyword evidence="2" id="KW-0472">Membrane</keyword>
<dbReference type="AlphaFoldDB" id="A0A265UZW9"/>
<evidence type="ECO:0000313" key="3">
    <source>
        <dbReference type="EMBL" id="OZV70772.1"/>
    </source>
</evidence>
<protein>
    <recommendedName>
        <fullName evidence="5">Outer membrane protein beta-barrel domain-containing protein</fullName>
    </recommendedName>
</protein>
<reference evidence="3 4" key="1">
    <citation type="submission" date="2017-05" db="EMBL/GenBank/DDBJ databases">
        <title>The draft genome sequence of Idiomarina salinarum WNB302.</title>
        <authorList>
            <person name="Sun Y."/>
            <person name="Chen B."/>
            <person name="Du Z."/>
        </authorList>
    </citation>
    <scope>NUCLEOTIDE SEQUENCE [LARGE SCALE GENOMIC DNA]</scope>
    <source>
        <strain evidence="3 4">WNB302</strain>
    </source>
</reference>
<keyword evidence="2" id="KW-0812">Transmembrane</keyword>
<proteinExistence type="predicted"/>
<gene>
    <name evidence="3" type="ORF">CA834_01275</name>
</gene>
<name>A0A265UZW9_9FLAO</name>